<dbReference type="Gene3D" id="3.40.50.150">
    <property type="entry name" value="Vaccinia Virus protein VP39"/>
    <property type="match status" value="1"/>
</dbReference>
<dbReference type="Pfam" id="PF07669">
    <property type="entry name" value="Eco57I"/>
    <property type="match status" value="1"/>
</dbReference>
<feature type="compositionally biased region" description="Basic and acidic residues" evidence="1">
    <location>
        <begin position="439"/>
        <end position="455"/>
    </location>
</feature>
<name>D8TYM4_VOLCA</name>
<dbReference type="InParanoid" id="D8TYM4"/>
<organism evidence="4">
    <name type="scientific">Volvox carteri f. nagariensis</name>
    <dbReference type="NCBI Taxonomy" id="3068"/>
    <lineage>
        <taxon>Eukaryota</taxon>
        <taxon>Viridiplantae</taxon>
        <taxon>Chlorophyta</taxon>
        <taxon>core chlorophytes</taxon>
        <taxon>Chlorophyceae</taxon>
        <taxon>CS clade</taxon>
        <taxon>Chlamydomonadales</taxon>
        <taxon>Volvocaceae</taxon>
        <taxon>Volvox</taxon>
    </lineage>
</organism>
<feature type="compositionally biased region" description="Pro residues" evidence="1">
    <location>
        <begin position="8"/>
        <end position="20"/>
    </location>
</feature>
<gene>
    <name evidence="3" type="ORF">VOLCADRAFT_92112</name>
</gene>
<feature type="compositionally biased region" description="Pro residues" evidence="1">
    <location>
        <begin position="404"/>
        <end position="414"/>
    </location>
</feature>
<dbReference type="GO" id="GO:0006304">
    <property type="term" value="P:DNA modification"/>
    <property type="evidence" value="ECO:0007669"/>
    <property type="project" value="InterPro"/>
</dbReference>
<dbReference type="InterPro" id="IPR011639">
    <property type="entry name" value="MethylTrfase_TaqI-like_dom"/>
</dbReference>
<dbReference type="PANTHER" id="PTHR47739:SF1">
    <property type="entry name" value="TRNA1(VAL) (ADENINE(37)-N6)-METHYLTRANSFERASE"/>
    <property type="match status" value="1"/>
</dbReference>
<dbReference type="GO" id="GO:0008168">
    <property type="term" value="F:methyltransferase activity"/>
    <property type="evidence" value="ECO:0007669"/>
    <property type="project" value="InterPro"/>
</dbReference>
<dbReference type="InterPro" id="IPR029063">
    <property type="entry name" value="SAM-dependent_MTases_sf"/>
</dbReference>
<reference evidence="3 4" key="1">
    <citation type="journal article" date="2010" name="Science">
        <title>Genomic analysis of organismal complexity in the multicellular green alga Volvox carteri.</title>
        <authorList>
            <person name="Prochnik S.E."/>
            <person name="Umen J."/>
            <person name="Nedelcu A.M."/>
            <person name="Hallmann A."/>
            <person name="Miller S.M."/>
            <person name="Nishii I."/>
            <person name="Ferris P."/>
            <person name="Kuo A."/>
            <person name="Mitros T."/>
            <person name="Fritz-Laylin L.K."/>
            <person name="Hellsten U."/>
            <person name="Chapman J."/>
            <person name="Simakov O."/>
            <person name="Rensing S.A."/>
            <person name="Terry A."/>
            <person name="Pangilinan J."/>
            <person name="Kapitonov V."/>
            <person name="Jurka J."/>
            <person name="Salamov A."/>
            <person name="Shapiro H."/>
            <person name="Schmutz J."/>
            <person name="Grimwood J."/>
            <person name="Lindquist E."/>
            <person name="Lucas S."/>
            <person name="Grigoriev I.V."/>
            <person name="Schmitt R."/>
            <person name="Kirk D."/>
            <person name="Rokhsar D.S."/>
        </authorList>
    </citation>
    <scope>NUCLEOTIDE SEQUENCE [LARGE SCALE GENOMIC DNA]</scope>
    <source>
        <strain evidence="4">f. Nagariensis / Eve</strain>
    </source>
</reference>
<dbReference type="PROSITE" id="PS00092">
    <property type="entry name" value="N6_MTASE"/>
    <property type="match status" value="1"/>
</dbReference>
<accession>D8TYM4</accession>
<evidence type="ECO:0000313" key="3">
    <source>
        <dbReference type="EMBL" id="EFJ47337.1"/>
    </source>
</evidence>
<sequence>MSRQPRARPLPSPSQPPTSPTPVRFMRQRGFYKRDLAFVVYLSVSCALCTAQHSGRGCKILDVGTGTGVLALMMAQKTTAVAAAAAPAASAFLAADATAGIGPPMAAAAGDCQLSGDYSQSGCSSGDGSSSNKRGDGNAGSVRIVAIDVDADACAQAAENVVLSPWADRIRVVHCSLQQLVAAAAAAAAARPPPQAPPKGTVAAVTTPVAAAATSAPQSIESTAARSCGNLFVEEGREGKEPNEPGEASFQHQAEFPAVEDLGPFDLIITNPPYFVESSKPAAGRASARAAARHADVSLPFSDLAAGCAALLAPGGSVCVVLPPTEAQQFVCAAEPCGLQLVDLVRVFTAPEDATERRHLMRLQRAADLRCSLPTVSETGTPSSGFPAASTSTLVINGPKQPYVLPPPPPPPSPLQDLAARSELLNERPPLQARQQQQLREDPRAPDHQVPERVPAEATEEVGRSRRRRAAPPRAMTGPSRRLFTDAYLALTADFHHPAFLQQMMNPAQAVGAEVRAEAAPNAAATAADRIGATFSTTSCISTGTPTHADANVGFIATAAASS</sequence>
<dbReference type="EMBL" id="GL378345">
    <property type="protein sequence ID" value="EFJ47337.1"/>
    <property type="molecule type" value="Genomic_DNA"/>
</dbReference>
<dbReference type="InterPro" id="IPR050210">
    <property type="entry name" value="tRNA_Adenine-N(6)_MTase"/>
</dbReference>
<dbReference type="STRING" id="3068.D8TYM4"/>
<evidence type="ECO:0000256" key="1">
    <source>
        <dbReference type="SAM" id="MobiDB-lite"/>
    </source>
</evidence>
<proteinExistence type="predicted"/>
<protein>
    <recommendedName>
        <fullName evidence="2">Type II methyltransferase M.TaqI-like domain-containing protein</fullName>
    </recommendedName>
</protein>
<feature type="region of interest" description="Disordered" evidence="1">
    <location>
        <begin position="1"/>
        <end position="23"/>
    </location>
</feature>
<dbReference type="OrthoDB" id="269872at2759"/>
<dbReference type="RefSeq" id="XP_002951526.1">
    <property type="nucleotide sequence ID" value="XM_002951480.1"/>
</dbReference>
<dbReference type="InterPro" id="IPR002052">
    <property type="entry name" value="DNA_methylase_N6_adenine_CS"/>
</dbReference>
<evidence type="ECO:0000259" key="2">
    <source>
        <dbReference type="Pfam" id="PF07669"/>
    </source>
</evidence>
<dbReference type="GO" id="GO:0003676">
    <property type="term" value="F:nucleic acid binding"/>
    <property type="evidence" value="ECO:0007669"/>
    <property type="project" value="InterPro"/>
</dbReference>
<evidence type="ECO:0000313" key="4">
    <source>
        <dbReference type="Proteomes" id="UP000001058"/>
    </source>
</evidence>
<dbReference type="PANTHER" id="PTHR47739">
    <property type="entry name" value="TRNA1(VAL) (ADENINE(37)-N6)-METHYLTRANSFERASE"/>
    <property type="match status" value="1"/>
</dbReference>
<feature type="compositionally biased region" description="Polar residues" evidence="1">
    <location>
        <begin position="376"/>
        <end position="395"/>
    </location>
</feature>
<dbReference type="Proteomes" id="UP000001058">
    <property type="component" value="Unassembled WGS sequence"/>
</dbReference>
<feature type="region of interest" description="Disordered" evidence="1">
    <location>
        <begin position="432"/>
        <end position="479"/>
    </location>
</feature>
<dbReference type="SUPFAM" id="SSF53335">
    <property type="entry name" value="S-adenosyl-L-methionine-dependent methyltransferases"/>
    <property type="match status" value="1"/>
</dbReference>
<dbReference type="GO" id="GO:0032259">
    <property type="term" value="P:methylation"/>
    <property type="evidence" value="ECO:0007669"/>
    <property type="project" value="InterPro"/>
</dbReference>
<feature type="region of interest" description="Disordered" evidence="1">
    <location>
        <begin position="376"/>
        <end position="417"/>
    </location>
</feature>
<keyword evidence="4" id="KW-1185">Reference proteome</keyword>
<dbReference type="GeneID" id="9615610"/>
<dbReference type="KEGG" id="vcn:VOLCADRAFT_92112"/>
<feature type="domain" description="Type II methyltransferase M.TaqI-like" evidence="2">
    <location>
        <begin position="235"/>
        <end position="323"/>
    </location>
</feature>
<dbReference type="AlphaFoldDB" id="D8TYM4"/>